<comment type="caution">
    <text evidence="1">The sequence shown here is derived from an EMBL/GenBank/DDBJ whole genome shotgun (WGS) entry which is preliminary data.</text>
</comment>
<evidence type="ECO:0000313" key="1">
    <source>
        <dbReference type="EMBL" id="MCZ8546359.1"/>
    </source>
</evidence>
<protein>
    <recommendedName>
        <fullName evidence="3">DUF3606 domain-containing protein</fullName>
    </recommendedName>
</protein>
<organism evidence="1 2">
    <name type="scientific">Mesorhizobium qingshengii</name>
    <dbReference type="NCBI Taxonomy" id="1165689"/>
    <lineage>
        <taxon>Bacteria</taxon>
        <taxon>Pseudomonadati</taxon>
        <taxon>Pseudomonadota</taxon>
        <taxon>Alphaproteobacteria</taxon>
        <taxon>Hyphomicrobiales</taxon>
        <taxon>Phyllobacteriaceae</taxon>
        <taxon>Mesorhizobium</taxon>
    </lineage>
</organism>
<reference evidence="1" key="1">
    <citation type="submission" date="2022-11" db="EMBL/GenBank/DDBJ databases">
        <authorList>
            <person name="Coimbra C."/>
        </authorList>
    </citation>
    <scope>NUCLEOTIDE SEQUENCE</scope>
    <source>
        <strain evidence="1">Jales19</strain>
    </source>
</reference>
<dbReference type="EMBL" id="JAPFQA010000008">
    <property type="protein sequence ID" value="MCZ8546359.1"/>
    <property type="molecule type" value="Genomic_DNA"/>
</dbReference>
<name>A0ABT4QXP2_9HYPH</name>
<evidence type="ECO:0000313" key="2">
    <source>
        <dbReference type="Proteomes" id="UP001152178"/>
    </source>
</evidence>
<dbReference type="Proteomes" id="UP001152178">
    <property type="component" value="Unassembled WGS sequence"/>
</dbReference>
<sequence length="58" mass="6574">MGKDEDDARTAERDRLAISLAKETGISEAQARDLINMLGTDRNSLLREARLIYGQRLR</sequence>
<accession>A0ABT4QXP2</accession>
<dbReference type="RefSeq" id="WP_181179957.1">
    <property type="nucleotide sequence ID" value="NZ_JAPFQA010000008.1"/>
</dbReference>
<proteinExistence type="predicted"/>
<keyword evidence="2" id="KW-1185">Reference proteome</keyword>
<evidence type="ECO:0008006" key="3">
    <source>
        <dbReference type="Google" id="ProtNLM"/>
    </source>
</evidence>
<gene>
    <name evidence="1" type="ORF">OOJ09_19395</name>
</gene>